<accession>A0A2P2IS45</accession>
<name>A0A2P2IS45_RHIMU</name>
<proteinExistence type="predicted"/>
<organism evidence="1">
    <name type="scientific">Rhizophora mucronata</name>
    <name type="common">Asiatic mangrove</name>
    <dbReference type="NCBI Taxonomy" id="61149"/>
    <lineage>
        <taxon>Eukaryota</taxon>
        <taxon>Viridiplantae</taxon>
        <taxon>Streptophyta</taxon>
        <taxon>Embryophyta</taxon>
        <taxon>Tracheophyta</taxon>
        <taxon>Spermatophyta</taxon>
        <taxon>Magnoliopsida</taxon>
        <taxon>eudicotyledons</taxon>
        <taxon>Gunneridae</taxon>
        <taxon>Pentapetalae</taxon>
        <taxon>rosids</taxon>
        <taxon>fabids</taxon>
        <taxon>Malpighiales</taxon>
        <taxon>Rhizophoraceae</taxon>
        <taxon>Rhizophora</taxon>
    </lineage>
</organism>
<dbReference type="AlphaFoldDB" id="A0A2P2IS45"/>
<dbReference type="EMBL" id="GGEC01003561">
    <property type="protein sequence ID" value="MBW84044.1"/>
    <property type="molecule type" value="Transcribed_RNA"/>
</dbReference>
<reference evidence="1" key="1">
    <citation type="submission" date="2018-02" db="EMBL/GenBank/DDBJ databases">
        <title>Rhizophora mucronata_Transcriptome.</title>
        <authorList>
            <person name="Meera S.P."/>
            <person name="Sreeshan A."/>
            <person name="Augustine A."/>
        </authorList>
    </citation>
    <scope>NUCLEOTIDE SEQUENCE</scope>
    <source>
        <tissue evidence="1">Leaf</tissue>
    </source>
</reference>
<protein>
    <submittedName>
        <fullName evidence="1">Uncharacterized protein</fullName>
    </submittedName>
</protein>
<sequence length="64" mass="7361">MSLPHPVSNSRYEYSTMNILISYSIIHRVVTCPSRNSHVCNTHFVRGCSMERQSGHVFQGHDQK</sequence>
<evidence type="ECO:0000313" key="1">
    <source>
        <dbReference type="EMBL" id="MBW84044.1"/>
    </source>
</evidence>